<dbReference type="EMBL" id="JBJXBP010000003">
    <property type="protein sequence ID" value="KAL3840046.1"/>
    <property type="molecule type" value="Genomic_DNA"/>
</dbReference>
<evidence type="ECO:0000313" key="4">
    <source>
        <dbReference type="EMBL" id="KAL3840046.1"/>
    </source>
</evidence>
<name>A0ABD3TU29_9LAMI</name>
<evidence type="ECO:0008006" key="6">
    <source>
        <dbReference type="Google" id="ProtNLM"/>
    </source>
</evidence>
<accession>A0ABD3TU29</accession>
<proteinExistence type="inferred from homology"/>
<gene>
    <name evidence="4" type="ORF">ACJIZ3_024637</name>
</gene>
<organism evidence="4 5">
    <name type="scientific">Penstemon smallii</name>
    <dbReference type="NCBI Taxonomy" id="265156"/>
    <lineage>
        <taxon>Eukaryota</taxon>
        <taxon>Viridiplantae</taxon>
        <taxon>Streptophyta</taxon>
        <taxon>Embryophyta</taxon>
        <taxon>Tracheophyta</taxon>
        <taxon>Spermatophyta</taxon>
        <taxon>Magnoliopsida</taxon>
        <taxon>eudicotyledons</taxon>
        <taxon>Gunneridae</taxon>
        <taxon>Pentapetalae</taxon>
        <taxon>asterids</taxon>
        <taxon>lamiids</taxon>
        <taxon>Lamiales</taxon>
        <taxon>Plantaginaceae</taxon>
        <taxon>Cheloneae</taxon>
        <taxon>Penstemon</taxon>
    </lineage>
</organism>
<comment type="similarity">
    <text evidence="1">Belongs to the PPR family. P subfamily.</text>
</comment>
<keyword evidence="2" id="KW-0677">Repeat</keyword>
<feature type="repeat" description="PPR" evidence="3">
    <location>
        <begin position="553"/>
        <end position="588"/>
    </location>
</feature>
<keyword evidence="5" id="KW-1185">Reference proteome</keyword>
<evidence type="ECO:0000313" key="5">
    <source>
        <dbReference type="Proteomes" id="UP001634393"/>
    </source>
</evidence>
<dbReference type="Gene3D" id="1.25.40.10">
    <property type="entry name" value="Tetratricopeptide repeat domain"/>
    <property type="match status" value="3"/>
</dbReference>
<evidence type="ECO:0000256" key="3">
    <source>
        <dbReference type="PROSITE-ProRule" id="PRU00708"/>
    </source>
</evidence>
<sequence>MWRRLAIKGLINGRTTASPKFLPSLLHHQVPHHETLAIIEPAFHFSHFSTRSQFYENPRFFSSNPIEDTLSETLISEENESTGVFHSDALNPFDESTKQEIENEDSIFDDADAVDSLEGTDDSGEIFGSVAEGNEVVENEVVGQVKENDREKVESLLSLLQSSGGTIVGSLEANLDEMGIVLDEVLLLKVLETPHVPGENLIGFFSWVFKKPEFKVTTRVLDVLVSTIGQAERKRDVYALWDLLKEVGEKEKGVVSTESLNALIAKLSSLGKAKAAFDVFNKFEEFGCLQNADTFFFIIEALCKRSFYNWASLVTMKMLEAEKLSGVERVGKIISYLCKGGRAKDAHLVYIYAMNMKIYPPRSSVDSLISSLSRIERIKKGSEKEINKELDKETVSLAIEILDDYPAEYRKYAIKPFSSVIKKLCWIEDVGQAKKLLLQMVDSGPPPGNAVFNCVINGLTKLGDMEEAVQIMNLMKSRGLKPDVYTYSVVMSGYARGGAMEEACKIFDEAKKKHSKLCPITYHTLIRGFCKLEQFDKAVDLLREMKQYGVNPSHDEYNKLIKSLCFKALDWETAEKLEEEMKLDGVILNGRTSALISAVKELKEDVNA</sequence>
<dbReference type="NCBIfam" id="TIGR00756">
    <property type="entry name" value="PPR"/>
    <property type="match status" value="3"/>
</dbReference>
<dbReference type="Pfam" id="PF01535">
    <property type="entry name" value="PPR"/>
    <property type="match status" value="1"/>
</dbReference>
<comment type="caution">
    <text evidence="4">The sequence shown here is derived from an EMBL/GenBank/DDBJ whole genome shotgun (WGS) entry which is preliminary data.</text>
</comment>
<dbReference type="PANTHER" id="PTHR47939:SF10">
    <property type="entry name" value="PENTACOTRIPEPTIDE-REPEAT REGION OF PRORP DOMAIN-CONTAINING PROTEIN"/>
    <property type="match status" value="1"/>
</dbReference>
<dbReference type="InterPro" id="IPR011990">
    <property type="entry name" value="TPR-like_helical_dom_sf"/>
</dbReference>
<evidence type="ECO:0000256" key="2">
    <source>
        <dbReference type="ARBA" id="ARBA00022737"/>
    </source>
</evidence>
<protein>
    <recommendedName>
        <fullName evidence="6">Pentatricopeptide repeat-containing protein</fullName>
    </recommendedName>
</protein>
<dbReference type="PANTHER" id="PTHR47939">
    <property type="entry name" value="MEMBRANE-ASSOCIATED SALT-INDUCIBLE PROTEIN-LIKE"/>
    <property type="match status" value="1"/>
</dbReference>
<dbReference type="AlphaFoldDB" id="A0ABD3TU29"/>
<reference evidence="4 5" key="1">
    <citation type="submission" date="2024-12" db="EMBL/GenBank/DDBJ databases">
        <title>The unique morphological basis and parallel evolutionary history of personate flowers in Penstemon.</title>
        <authorList>
            <person name="Depatie T.H."/>
            <person name="Wessinger C.A."/>
        </authorList>
    </citation>
    <scope>NUCLEOTIDE SEQUENCE [LARGE SCALE GENOMIC DNA]</scope>
    <source>
        <strain evidence="4">WTNN_2</strain>
        <tissue evidence="4">Leaf</tissue>
    </source>
</reference>
<evidence type="ECO:0000256" key="1">
    <source>
        <dbReference type="ARBA" id="ARBA00007626"/>
    </source>
</evidence>
<dbReference type="PROSITE" id="PS51375">
    <property type="entry name" value="PPR"/>
    <property type="match status" value="4"/>
</dbReference>
<dbReference type="InterPro" id="IPR050667">
    <property type="entry name" value="PPR-containing_protein"/>
</dbReference>
<dbReference type="SUPFAM" id="SSF81901">
    <property type="entry name" value="HCP-like"/>
    <property type="match status" value="1"/>
</dbReference>
<feature type="repeat" description="PPR" evidence="3">
    <location>
        <begin position="448"/>
        <end position="482"/>
    </location>
</feature>
<feature type="repeat" description="PPR" evidence="3">
    <location>
        <begin position="518"/>
        <end position="552"/>
    </location>
</feature>
<feature type="repeat" description="PPR" evidence="3">
    <location>
        <begin position="483"/>
        <end position="517"/>
    </location>
</feature>
<dbReference type="Pfam" id="PF13041">
    <property type="entry name" value="PPR_2"/>
    <property type="match status" value="2"/>
</dbReference>
<dbReference type="Proteomes" id="UP001634393">
    <property type="component" value="Unassembled WGS sequence"/>
</dbReference>
<dbReference type="InterPro" id="IPR002885">
    <property type="entry name" value="PPR_rpt"/>
</dbReference>